<evidence type="ECO:0000313" key="1">
    <source>
        <dbReference type="EMBL" id="KUG07889.1"/>
    </source>
</evidence>
<comment type="caution">
    <text evidence="1">The sequence shown here is derived from an EMBL/GenBank/DDBJ whole genome shotgun (WGS) entry which is preliminary data.</text>
</comment>
<proteinExistence type="predicted"/>
<sequence>MSRNEWLFLKKGDAVIIRAPLALTEDIRMKACDVLSDAARAVQSGETSRGRK</sequence>
<dbReference type="AlphaFoldDB" id="A0A0W8EH64"/>
<organism evidence="1">
    <name type="scientific">hydrocarbon metagenome</name>
    <dbReference type="NCBI Taxonomy" id="938273"/>
    <lineage>
        <taxon>unclassified sequences</taxon>
        <taxon>metagenomes</taxon>
        <taxon>ecological metagenomes</taxon>
    </lineage>
</organism>
<reference evidence="1" key="1">
    <citation type="journal article" date="2015" name="Proc. Natl. Acad. Sci. U.S.A.">
        <title>Networks of energetic and metabolic interactions define dynamics in microbial communities.</title>
        <authorList>
            <person name="Embree M."/>
            <person name="Liu J.K."/>
            <person name="Al-Bassam M.M."/>
            <person name="Zengler K."/>
        </authorList>
    </citation>
    <scope>NUCLEOTIDE SEQUENCE</scope>
</reference>
<name>A0A0W8EH64_9ZZZZ</name>
<dbReference type="EMBL" id="LNQE01001761">
    <property type="protein sequence ID" value="KUG07889.1"/>
    <property type="molecule type" value="Genomic_DNA"/>
</dbReference>
<accession>A0A0W8EH64</accession>
<gene>
    <name evidence="1" type="ORF">ASZ90_016686</name>
</gene>
<protein>
    <submittedName>
        <fullName evidence="1">Uncharacterized protein</fullName>
    </submittedName>
</protein>